<keyword evidence="2" id="KW-0812">Transmembrane</keyword>
<dbReference type="InterPro" id="IPR000184">
    <property type="entry name" value="Bac_surfAg_D15"/>
</dbReference>
<dbReference type="PANTHER" id="PTHR12815:SF42">
    <property type="entry name" value="BACTERIAL SURFACE ANTIGEN (D15) DOMAIN-CONTAINING PROTEIN"/>
    <property type="match status" value="1"/>
</dbReference>
<protein>
    <submittedName>
        <fullName evidence="5">Outer membrane protein assembly factor</fullName>
    </submittedName>
</protein>
<reference evidence="5" key="1">
    <citation type="journal article" date="2014" name="Int. J. Syst. Evol. Microbiol.">
        <title>Complete genome of a new Firmicutes species belonging to the dominant human colonic microbiota ('Ruminococcus bicirculans') reveals two chromosomes and a selective capacity to utilize plant glucans.</title>
        <authorList>
            <consortium name="NISC Comparative Sequencing Program"/>
            <person name="Wegmann U."/>
            <person name="Louis P."/>
            <person name="Goesmann A."/>
            <person name="Henrissat B."/>
            <person name="Duncan S.H."/>
            <person name="Flint H.J."/>
        </authorList>
    </citation>
    <scope>NUCLEOTIDE SEQUENCE</scope>
    <source>
        <strain evidence="5">NBRC 103408</strain>
    </source>
</reference>
<evidence type="ECO:0000313" key="6">
    <source>
        <dbReference type="Proteomes" id="UP001161409"/>
    </source>
</evidence>
<dbReference type="Proteomes" id="UP001161409">
    <property type="component" value="Unassembled WGS sequence"/>
</dbReference>
<dbReference type="Pfam" id="PF01103">
    <property type="entry name" value="Omp85"/>
    <property type="match status" value="1"/>
</dbReference>
<evidence type="ECO:0000259" key="4">
    <source>
        <dbReference type="Pfam" id="PF01103"/>
    </source>
</evidence>
<keyword evidence="2" id="KW-1134">Transmembrane beta strand</keyword>
<feature type="domain" description="Bacterial surface antigen (D15)" evidence="4">
    <location>
        <begin position="308"/>
        <end position="601"/>
    </location>
</feature>
<dbReference type="EMBL" id="BSNF01000001">
    <property type="protein sequence ID" value="GLQ05100.1"/>
    <property type="molecule type" value="Genomic_DNA"/>
</dbReference>
<gene>
    <name evidence="5" type="ORF">GCM10007924_03210</name>
</gene>
<sequence>MLVSPIRKISGTFFVLLILALFPASLPLAEEAPRKGIDYTVAIEGDAPDDLQDLLEQSSRLIQLQSKPPFSIRALRRRTEEDVDGLVKVLRAEGYYDGRVTSRIDPAAEPNTVRLQVEVGPRYTISGFRIAYAPRTTSPDPIRPEELGITLGMAARSEAVATAQKLAILKLGYRGFPQSRLVDQDIVVDYATKKMDVALTIDAGPRLTVGSLNLEGLTAVEEAYVRTVANWPEGALYDTRAMDQVRRDLVRTGLFEAVRMKPLPSHTGDGAAPVTLVLVEREHRSIGAGTSWSTSEGLGAELFWEHRNFFGAGEKLRADIAVGEIRQEMKAGFAKPNFGRLDQNLKAEISYAHENNDAYTEDTIHSVVGVDRRVGDHWIIGGGLSLEFSQIDEMGKVDEFALLGLPLAARYDSTDDLLDPTRGIRFGAEVTPYLGLNGEAPDFIRSELFGSAYYDALDNGRVVLAARGKIGAMAGDSTDDIPASKRFYSGGGGSIRGYQYQAVGPLDANNDPAGGRSLVEIGAEARIRITDAIGVVPFIEGGNVYESMAPDFSEAFQWGAGLGVRYHTAVGPIRFDVAVPLNKRDGVDDAFQFYISIGQAF</sequence>
<evidence type="ECO:0000313" key="5">
    <source>
        <dbReference type="EMBL" id="GLQ05100.1"/>
    </source>
</evidence>
<comment type="subcellular location">
    <subcellularLocation>
        <location evidence="1">Membrane</location>
    </subcellularLocation>
</comment>
<dbReference type="InterPro" id="IPR039910">
    <property type="entry name" value="D15-like"/>
</dbReference>
<dbReference type="PANTHER" id="PTHR12815">
    <property type="entry name" value="SORTING AND ASSEMBLY MACHINERY SAMM50 PROTEIN FAMILY MEMBER"/>
    <property type="match status" value="1"/>
</dbReference>
<accession>A0ABQ5TZ05</accession>
<comment type="caution">
    <text evidence="5">The sequence shown here is derived from an EMBL/GenBank/DDBJ whole genome shotgun (WGS) entry which is preliminary data.</text>
</comment>
<name>A0ABQ5TZ05_9PROT</name>
<evidence type="ECO:0000256" key="1">
    <source>
        <dbReference type="ARBA" id="ARBA00004370"/>
    </source>
</evidence>
<proteinExistence type="predicted"/>
<dbReference type="Gene3D" id="3.10.20.310">
    <property type="entry name" value="membrane protein fhac"/>
    <property type="match status" value="1"/>
</dbReference>
<dbReference type="Gene3D" id="2.40.160.50">
    <property type="entry name" value="membrane protein fhac: a member of the omp85/tpsb transporter family"/>
    <property type="match status" value="1"/>
</dbReference>
<evidence type="ECO:0000256" key="3">
    <source>
        <dbReference type="ARBA" id="ARBA00023136"/>
    </source>
</evidence>
<keyword evidence="3" id="KW-0472">Membrane</keyword>
<reference evidence="5" key="2">
    <citation type="submission" date="2023-01" db="EMBL/GenBank/DDBJ databases">
        <title>Draft genome sequence of Sneathiella chinensis strain NBRC 103408.</title>
        <authorList>
            <person name="Sun Q."/>
            <person name="Mori K."/>
        </authorList>
    </citation>
    <scope>NUCLEOTIDE SEQUENCE</scope>
    <source>
        <strain evidence="5">NBRC 103408</strain>
    </source>
</reference>
<organism evidence="5 6">
    <name type="scientific">Sneathiella chinensis</name>
    <dbReference type="NCBI Taxonomy" id="349750"/>
    <lineage>
        <taxon>Bacteria</taxon>
        <taxon>Pseudomonadati</taxon>
        <taxon>Pseudomonadota</taxon>
        <taxon>Alphaproteobacteria</taxon>
        <taxon>Sneathiellales</taxon>
        <taxon>Sneathiellaceae</taxon>
        <taxon>Sneathiella</taxon>
    </lineage>
</organism>
<keyword evidence="6" id="KW-1185">Reference proteome</keyword>
<evidence type="ECO:0000256" key="2">
    <source>
        <dbReference type="ARBA" id="ARBA00022452"/>
    </source>
</evidence>